<dbReference type="EMBL" id="QZEY01000027">
    <property type="protein sequence ID" value="RJL21123.1"/>
    <property type="molecule type" value="Genomic_DNA"/>
</dbReference>
<comment type="caution">
    <text evidence="3">The sequence shown here is derived from an EMBL/GenBank/DDBJ whole genome shotgun (WGS) entry which is preliminary data.</text>
</comment>
<gene>
    <name evidence="3" type="ORF">D5H75_38605</name>
</gene>
<sequence>MPRPHPRPHPRLPAALLPLIVGYGHLYGRCGLAVYGVVACLALAGVPVHAVVAWPMLVSMVAGLGAEQVHARRYCDWCTRALPLDTQAQIARNRYALRTWHRLPRSGRLLAGLTALWAASLAVAFGGRAAGVPVEVSGRIALGMLVGPIAVLGLVSQIHQRLRPWCPWCRRGGGGEEPGEPEPGPSHGKPLLADR</sequence>
<evidence type="ECO:0000313" key="3">
    <source>
        <dbReference type="EMBL" id="RJL21123.1"/>
    </source>
</evidence>
<name>A0A3A4A649_9ACTN</name>
<dbReference type="RefSeq" id="WP_119931584.1">
    <property type="nucleotide sequence ID" value="NZ_QZEY01000027.1"/>
</dbReference>
<evidence type="ECO:0000313" key="4">
    <source>
        <dbReference type="Proteomes" id="UP000265768"/>
    </source>
</evidence>
<keyword evidence="4" id="KW-1185">Reference proteome</keyword>
<organism evidence="3 4">
    <name type="scientific">Bailinhaonella thermotolerans</name>
    <dbReference type="NCBI Taxonomy" id="1070861"/>
    <lineage>
        <taxon>Bacteria</taxon>
        <taxon>Bacillati</taxon>
        <taxon>Actinomycetota</taxon>
        <taxon>Actinomycetes</taxon>
        <taxon>Streptosporangiales</taxon>
        <taxon>Streptosporangiaceae</taxon>
        <taxon>Bailinhaonella</taxon>
    </lineage>
</organism>
<keyword evidence="2" id="KW-1133">Transmembrane helix</keyword>
<proteinExistence type="predicted"/>
<feature type="transmembrane region" description="Helical" evidence="2">
    <location>
        <begin position="136"/>
        <end position="155"/>
    </location>
</feature>
<feature type="transmembrane region" description="Helical" evidence="2">
    <location>
        <begin position="34"/>
        <end position="64"/>
    </location>
</feature>
<keyword evidence="2" id="KW-0812">Transmembrane</keyword>
<accession>A0A3A4A649</accession>
<evidence type="ECO:0000256" key="1">
    <source>
        <dbReference type="SAM" id="MobiDB-lite"/>
    </source>
</evidence>
<reference evidence="3 4" key="1">
    <citation type="submission" date="2018-09" db="EMBL/GenBank/DDBJ databases">
        <title>YIM 75507 draft genome.</title>
        <authorList>
            <person name="Tang S."/>
            <person name="Feng Y."/>
        </authorList>
    </citation>
    <scope>NUCLEOTIDE SEQUENCE [LARGE SCALE GENOMIC DNA]</scope>
    <source>
        <strain evidence="3 4">YIM 75507</strain>
    </source>
</reference>
<dbReference type="Proteomes" id="UP000265768">
    <property type="component" value="Unassembled WGS sequence"/>
</dbReference>
<dbReference type="OrthoDB" id="4556498at2"/>
<evidence type="ECO:0000256" key="2">
    <source>
        <dbReference type="SAM" id="Phobius"/>
    </source>
</evidence>
<feature type="transmembrane region" description="Helical" evidence="2">
    <location>
        <begin position="109"/>
        <end position="130"/>
    </location>
</feature>
<protein>
    <submittedName>
        <fullName evidence="3">Uncharacterized protein</fullName>
    </submittedName>
</protein>
<keyword evidence="2" id="KW-0472">Membrane</keyword>
<dbReference type="AlphaFoldDB" id="A0A3A4A649"/>
<feature type="region of interest" description="Disordered" evidence="1">
    <location>
        <begin position="173"/>
        <end position="195"/>
    </location>
</feature>